<gene>
    <name evidence="1" type="ORF">GSI_14492</name>
</gene>
<proteinExistence type="predicted"/>
<evidence type="ECO:0000313" key="1">
    <source>
        <dbReference type="EMBL" id="PIL23183.1"/>
    </source>
</evidence>
<protein>
    <submittedName>
        <fullName evidence="1">Uncharacterized protein</fullName>
    </submittedName>
</protein>
<keyword evidence="2" id="KW-1185">Reference proteome</keyword>
<dbReference type="OrthoDB" id="2755377at2759"/>
<name>A0A2G8RNW3_9APHY</name>
<sequence>MLPLVSSRSLIRLSLRVSVPLAEDMVRYLDELCSSPATAQLRTLDLSVDIEFNQFDNQWEPFEGVSFASDVLAPLKHLSALTDISAVVCFQTSTVATFVLSDGDLDAVASAWPGLTRAKFGYTIQFDDSNDGPWGIRRPSLSAVVALAERCRALESVDVEFKSVSAGELARLEAHADACTEPQTALRRIAFDPDSDFCDMFCVEDPERLAEALARLFPNLRSGLEMVETEPEGESGETAVTYRGWHRSRMDTDAFQLLEALDDV</sequence>
<dbReference type="EMBL" id="AYKW01000068">
    <property type="protein sequence ID" value="PIL23183.1"/>
    <property type="molecule type" value="Genomic_DNA"/>
</dbReference>
<accession>A0A2G8RNW3</accession>
<comment type="caution">
    <text evidence="1">The sequence shown here is derived from an EMBL/GenBank/DDBJ whole genome shotgun (WGS) entry which is preliminary data.</text>
</comment>
<dbReference type="STRING" id="1077348.A0A2G8RNW3"/>
<dbReference type="AlphaFoldDB" id="A0A2G8RNW3"/>
<evidence type="ECO:0000313" key="2">
    <source>
        <dbReference type="Proteomes" id="UP000230002"/>
    </source>
</evidence>
<reference evidence="1 2" key="1">
    <citation type="journal article" date="2015" name="Sci. Rep.">
        <title>Chromosome-level genome map provides insights into diverse defense mechanisms in the medicinal fungus Ganoderma sinense.</title>
        <authorList>
            <person name="Zhu Y."/>
            <person name="Xu J."/>
            <person name="Sun C."/>
            <person name="Zhou S."/>
            <person name="Xu H."/>
            <person name="Nelson D.R."/>
            <person name="Qian J."/>
            <person name="Song J."/>
            <person name="Luo H."/>
            <person name="Xiang L."/>
            <person name="Li Y."/>
            <person name="Xu Z."/>
            <person name="Ji A."/>
            <person name="Wang L."/>
            <person name="Lu S."/>
            <person name="Hayward A."/>
            <person name="Sun W."/>
            <person name="Li X."/>
            <person name="Schwartz D.C."/>
            <person name="Wang Y."/>
            <person name="Chen S."/>
        </authorList>
    </citation>
    <scope>NUCLEOTIDE SEQUENCE [LARGE SCALE GENOMIC DNA]</scope>
    <source>
        <strain evidence="1 2">ZZ0214-1</strain>
    </source>
</reference>
<organism evidence="1 2">
    <name type="scientific">Ganoderma sinense ZZ0214-1</name>
    <dbReference type="NCBI Taxonomy" id="1077348"/>
    <lineage>
        <taxon>Eukaryota</taxon>
        <taxon>Fungi</taxon>
        <taxon>Dikarya</taxon>
        <taxon>Basidiomycota</taxon>
        <taxon>Agaricomycotina</taxon>
        <taxon>Agaricomycetes</taxon>
        <taxon>Polyporales</taxon>
        <taxon>Polyporaceae</taxon>
        <taxon>Ganoderma</taxon>
    </lineage>
</organism>
<dbReference type="Proteomes" id="UP000230002">
    <property type="component" value="Unassembled WGS sequence"/>
</dbReference>